<keyword evidence="7 8" id="KW-0472">Membrane</keyword>
<comment type="subcellular location">
    <subcellularLocation>
        <location evidence="1">Cell membrane</location>
        <topology evidence="1">Multi-pass membrane protein</topology>
    </subcellularLocation>
</comment>
<dbReference type="PANTHER" id="PTHR43528:SF1">
    <property type="entry name" value="ALPHA-KETOGLUTARATE PERMEASE"/>
    <property type="match status" value="1"/>
</dbReference>
<keyword evidence="2" id="KW-0813">Transport</keyword>
<dbReference type="PANTHER" id="PTHR43528">
    <property type="entry name" value="ALPHA-KETOGLUTARATE PERMEASE"/>
    <property type="match status" value="1"/>
</dbReference>
<feature type="transmembrane region" description="Helical" evidence="8">
    <location>
        <begin position="20"/>
        <end position="37"/>
    </location>
</feature>
<protein>
    <submittedName>
        <fullName evidence="10">MFS transporter</fullName>
    </submittedName>
</protein>
<feature type="transmembrane region" description="Helical" evidence="8">
    <location>
        <begin position="386"/>
        <end position="404"/>
    </location>
</feature>
<dbReference type="Gene3D" id="1.20.1250.20">
    <property type="entry name" value="MFS general substrate transporter like domains"/>
    <property type="match status" value="2"/>
</dbReference>
<dbReference type="InterPro" id="IPR020846">
    <property type="entry name" value="MFS_dom"/>
</dbReference>
<name>A0AAT9G8B0_9RICK</name>
<evidence type="ECO:0000313" key="10">
    <source>
        <dbReference type="EMBL" id="BFD46004.1"/>
    </source>
</evidence>
<feature type="transmembrane region" description="Helical" evidence="8">
    <location>
        <begin position="104"/>
        <end position="123"/>
    </location>
</feature>
<feature type="transmembrane region" description="Helical" evidence="8">
    <location>
        <begin position="359"/>
        <end position="380"/>
    </location>
</feature>
<evidence type="ECO:0000256" key="3">
    <source>
        <dbReference type="ARBA" id="ARBA00022475"/>
    </source>
</evidence>
<accession>A0AAT9G8B0</accession>
<evidence type="ECO:0000259" key="9">
    <source>
        <dbReference type="PROSITE" id="PS50850"/>
    </source>
</evidence>
<keyword evidence="4 8" id="KW-0812">Transmembrane</keyword>
<dbReference type="EMBL" id="AP029170">
    <property type="protein sequence ID" value="BFD46004.1"/>
    <property type="molecule type" value="Genomic_DNA"/>
</dbReference>
<dbReference type="GO" id="GO:0015293">
    <property type="term" value="F:symporter activity"/>
    <property type="evidence" value="ECO:0007669"/>
    <property type="project" value="UniProtKB-KW"/>
</dbReference>
<feature type="domain" description="Major facilitator superfamily (MFS) profile" evidence="9">
    <location>
        <begin position="8"/>
        <end position="412"/>
    </location>
</feature>
<sequence>MKKKTRNKIIGAFLGTIVEYYDYGLYGFSAGIMAAKFFPNTDYLTNLINVFAIYAIAYLSKPMGSLIFGRIGDLYGRKTALSITIIGIGIPTMVIGFLPEYSSIGVWGAIILALCRFTQGFFIGGEYDGAAIYVIEHLGEKYRYTASAITRCTGVVGLLLGNGATNFFNAHIFPDWSWRIPFFFSLPLALIVLYFRRTFDETPEFKKNQDSKTKTQSLAILIKKQWRVILMAVFLAGGFGATYQISVMFMKQYLPMILPQTSFIISTFSVLITICFAIPMPIAGLLADRLSQMLVFKFSLFGTIVSSLLFIISVNYQMVNLALGSCLMLACFVAPFNALSHGIMTKAFAVNDRYRAVSLGHNIGSMLMSGSANSVCLILMRYLNFQLLPIIYLMFFAILAYFMAKCFEKDYKNKIKLQIYINL</sequence>
<keyword evidence="6 8" id="KW-1133">Transmembrane helix</keyword>
<feature type="transmembrane region" description="Helical" evidence="8">
    <location>
        <begin position="176"/>
        <end position="195"/>
    </location>
</feature>
<evidence type="ECO:0000256" key="4">
    <source>
        <dbReference type="ARBA" id="ARBA00022692"/>
    </source>
</evidence>
<dbReference type="PROSITE" id="PS50850">
    <property type="entry name" value="MFS"/>
    <property type="match status" value="1"/>
</dbReference>
<feature type="transmembrane region" description="Helical" evidence="8">
    <location>
        <begin position="262"/>
        <end position="287"/>
    </location>
</feature>
<keyword evidence="3" id="KW-1003">Cell membrane</keyword>
<dbReference type="Pfam" id="PF00083">
    <property type="entry name" value="Sugar_tr"/>
    <property type="match status" value="1"/>
</dbReference>
<evidence type="ECO:0000256" key="5">
    <source>
        <dbReference type="ARBA" id="ARBA00022847"/>
    </source>
</evidence>
<reference evidence="10" key="1">
    <citation type="submission" date="2024-01" db="EMBL/GenBank/DDBJ databases">
        <title>Sequencing the genomes of a sandfly, Sergentomyia squamirostris, and its two endosymbionts.</title>
        <authorList>
            <person name="Itokawa K."/>
            <person name="Sanjoba C."/>
        </authorList>
    </citation>
    <scope>NUCLEOTIDE SEQUENCE</scope>
    <source>
        <strain evidence="10">RiSSQ</strain>
    </source>
</reference>
<dbReference type="SUPFAM" id="SSF103473">
    <property type="entry name" value="MFS general substrate transporter"/>
    <property type="match status" value="1"/>
</dbReference>
<dbReference type="InterPro" id="IPR051084">
    <property type="entry name" value="H+-coupled_symporters"/>
</dbReference>
<evidence type="ECO:0000256" key="6">
    <source>
        <dbReference type="ARBA" id="ARBA00022989"/>
    </source>
</evidence>
<feature type="transmembrane region" description="Helical" evidence="8">
    <location>
        <begin position="228"/>
        <end position="250"/>
    </location>
</feature>
<feature type="transmembrane region" description="Helical" evidence="8">
    <location>
        <begin position="294"/>
        <end position="312"/>
    </location>
</feature>
<dbReference type="InterPro" id="IPR036259">
    <property type="entry name" value="MFS_trans_sf"/>
</dbReference>
<evidence type="ECO:0000256" key="1">
    <source>
        <dbReference type="ARBA" id="ARBA00004651"/>
    </source>
</evidence>
<evidence type="ECO:0000256" key="7">
    <source>
        <dbReference type="ARBA" id="ARBA00023136"/>
    </source>
</evidence>
<evidence type="ECO:0000256" key="8">
    <source>
        <dbReference type="SAM" id="Phobius"/>
    </source>
</evidence>
<proteinExistence type="predicted"/>
<evidence type="ECO:0000256" key="2">
    <source>
        <dbReference type="ARBA" id="ARBA00022448"/>
    </source>
</evidence>
<dbReference type="GO" id="GO:0005886">
    <property type="term" value="C:plasma membrane"/>
    <property type="evidence" value="ECO:0007669"/>
    <property type="project" value="UniProtKB-SubCell"/>
</dbReference>
<dbReference type="InterPro" id="IPR005828">
    <property type="entry name" value="MFS_sugar_transport-like"/>
</dbReference>
<feature type="transmembrane region" description="Helical" evidence="8">
    <location>
        <begin position="80"/>
        <end position="98"/>
    </location>
</feature>
<keyword evidence="5" id="KW-0769">Symport</keyword>
<feature type="transmembrane region" description="Helical" evidence="8">
    <location>
        <begin position="144"/>
        <end position="164"/>
    </location>
</feature>
<gene>
    <name evidence="10" type="ORF">DMENIID0002_06500</name>
</gene>
<dbReference type="AlphaFoldDB" id="A0AAT9G8B0"/>
<organism evidence="10">
    <name type="scientific">Candidatus Tisiphia endosymbiont of Sergentomyia squamirostris</name>
    <dbReference type="NCBI Taxonomy" id="3113639"/>
    <lineage>
        <taxon>Bacteria</taxon>
        <taxon>Pseudomonadati</taxon>
        <taxon>Pseudomonadota</taxon>
        <taxon>Alphaproteobacteria</taxon>
        <taxon>Rickettsiales</taxon>
        <taxon>Rickettsiaceae</taxon>
        <taxon>Rickettsieae</taxon>
        <taxon>Candidatus Tisiphia</taxon>
    </lineage>
</organism>
<feature type="transmembrane region" description="Helical" evidence="8">
    <location>
        <begin position="318"/>
        <end position="339"/>
    </location>
</feature>